<dbReference type="PANTHER" id="PTHR23501">
    <property type="entry name" value="MAJOR FACILITATOR SUPERFAMILY"/>
    <property type="match status" value="1"/>
</dbReference>
<evidence type="ECO:0000256" key="1">
    <source>
        <dbReference type="ARBA" id="ARBA00004127"/>
    </source>
</evidence>
<evidence type="ECO:0000256" key="5">
    <source>
        <dbReference type="ARBA" id="ARBA00023136"/>
    </source>
</evidence>
<gene>
    <name evidence="8" type="ORF">LshimejAT787_0212080</name>
</gene>
<comment type="caution">
    <text evidence="8">The sequence shown here is derived from an EMBL/GenBank/DDBJ whole genome shotgun (WGS) entry which is preliminary data.</text>
</comment>
<feature type="transmembrane region" description="Helical" evidence="6">
    <location>
        <begin position="165"/>
        <end position="184"/>
    </location>
</feature>
<evidence type="ECO:0000256" key="3">
    <source>
        <dbReference type="ARBA" id="ARBA00022692"/>
    </source>
</evidence>
<comment type="subcellular location">
    <subcellularLocation>
        <location evidence="1">Endomembrane system</location>
        <topology evidence="1">Multi-pass membrane protein</topology>
    </subcellularLocation>
</comment>
<dbReference type="InterPro" id="IPR036259">
    <property type="entry name" value="MFS_trans_sf"/>
</dbReference>
<dbReference type="InterPro" id="IPR020846">
    <property type="entry name" value="MFS_dom"/>
</dbReference>
<dbReference type="Pfam" id="PF07690">
    <property type="entry name" value="MFS_1"/>
    <property type="match status" value="1"/>
</dbReference>
<proteinExistence type="predicted"/>
<dbReference type="GO" id="GO:0012505">
    <property type="term" value="C:endomembrane system"/>
    <property type="evidence" value="ECO:0007669"/>
    <property type="project" value="UniProtKB-SubCell"/>
</dbReference>
<feature type="transmembrane region" description="Helical" evidence="6">
    <location>
        <begin position="43"/>
        <end position="65"/>
    </location>
</feature>
<name>A0A9P3PHN9_LYOSH</name>
<keyword evidence="2" id="KW-0813">Transport</keyword>
<evidence type="ECO:0000313" key="8">
    <source>
        <dbReference type="EMBL" id="GLB35643.1"/>
    </source>
</evidence>
<dbReference type="AlphaFoldDB" id="A0A9P3PHN9"/>
<dbReference type="GO" id="GO:0015174">
    <property type="term" value="F:basic amino acid transmembrane transporter activity"/>
    <property type="evidence" value="ECO:0007669"/>
    <property type="project" value="TreeGrafter"/>
</dbReference>
<feature type="transmembrane region" description="Helical" evidence="6">
    <location>
        <begin position="233"/>
        <end position="252"/>
    </location>
</feature>
<dbReference type="PANTHER" id="PTHR23501:SF191">
    <property type="entry name" value="VACUOLAR BASIC AMINO ACID TRANSPORTER 4"/>
    <property type="match status" value="1"/>
</dbReference>
<dbReference type="PROSITE" id="PS50850">
    <property type="entry name" value="MFS"/>
    <property type="match status" value="1"/>
</dbReference>
<evidence type="ECO:0000313" key="9">
    <source>
        <dbReference type="Proteomes" id="UP001063166"/>
    </source>
</evidence>
<dbReference type="GO" id="GO:0005886">
    <property type="term" value="C:plasma membrane"/>
    <property type="evidence" value="ECO:0007669"/>
    <property type="project" value="TreeGrafter"/>
</dbReference>
<evidence type="ECO:0000256" key="4">
    <source>
        <dbReference type="ARBA" id="ARBA00022989"/>
    </source>
</evidence>
<sequence length="298" mass="32190">MTFTERDSLLRNSDFFSGRNCAVSKGSVPVGPLDISSRTRQRILFGIWLAQFLSALNLTLVPTMVPSISSNFNSSNQASWLGTSYLLATCTFTPLYGRLSDAMGRRGASQSALLFAAIGILGCGCSNSMKMLIASRFISGIGGGGIFTTSAIITSDMYSLRTRGFIQSIGGIFYGLGMGLGGPLGGLVRLAWLAMGVLMQIPLFALSLCLTSFNLRYTTPGKGKSKFEILKRIDYGGSFFVLLSIGSMLYFLSARYNEDHSWSDPTVWRSLLLSSSRSACSSSSRYSSHTSLFFPPPC</sequence>
<feature type="domain" description="Major facilitator superfamily (MFS) profile" evidence="7">
    <location>
        <begin position="43"/>
        <end position="298"/>
    </location>
</feature>
<organism evidence="8 9">
    <name type="scientific">Lyophyllum shimeji</name>
    <name type="common">Hon-shimeji</name>
    <name type="synonym">Tricholoma shimeji</name>
    <dbReference type="NCBI Taxonomy" id="47721"/>
    <lineage>
        <taxon>Eukaryota</taxon>
        <taxon>Fungi</taxon>
        <taxon>Dikarya</taxon>
        <taxon>Basidiomycota</taxon>
        <taxon>Agaricomycotina</taxon>
        <taxon>Agaricomycetes</taxon>
        <taxon>Agaricomycetidae</taxon>
        <taxon>Agaricales</taxon>
        <taxon>Tricholomatineae</taxon>
        <taxon>Lyophyllaceae</taxon>
        <taxon>Lyophyllum</taxon>
    </lineage>
</organism>
<reference evidence="8" key="1">
    <citation type="submission" date="2022-07" db="EMBL/GenBank/DDBJ databases">
        <title>The genome of Lyophyllum shimeji provides insight into the initial evolution of ectomycorrhizal fungal genome.</title>
        <authorList>
            <person name="Kobayashi Y."/>
            <person name="Shibata T."/>
            <person name="Hirakawa H."/>
            <person name="Shigenobu S."/>
            <person name="Nishiyama T."/>
            <person name="Yamada A."/>
            <person name="Hasebe M."/>
            <person name="Kawaguchi M."/>
        </authorList>
    </citation>
    <scope>NUCLEOTIDE SEQUENCE</scope>
    <source>
        <strain evidence="8">AT787</strain>
    </source>
</reference>
<feature type="transmembrane region" description="Helical" evidence="6">
    <location>
        <begin position="111"/>
        <end position="129"/>
    </location>
</feature>
<dbReference type="SUPFAM" id="SSF103473">
    <property type="entry name" value="MFS general substrate transporter"/>
    <property type="match status" value="1"/>
</dbReference>
<dbReference type="Gene3D" id="1.20.1250.20">
    <property type="entry name" value="MFS general substrate transporter like domains"/>
    <property type="match status" value="1"/>
</dbReference>
<feature type="transmembrane region" description="Helical" evidence="6">
    <location>
        <begin position="190"/>
        <end position="213"/>
    </location>
</feature>
<dbReference type="InterPro" id="IPR011701">
    <property type="entry name" value="MFS"/>
</dbReference>
<keyword evidence="5 6" id="KW-0472">Membrane</keyword>
<protein>
    <submittedName>
        <fullName evidence="8">Vacuolar amino acid permease</fullName>
    </submittedName>
</protein>
<keyword evidence="3 6" id="KW-0812">Transmembrane</keyword>
<feature type="transmembrane region" description="Helical" evidence="6">
    <location>
        <begin position="135"/>
        <end position="153"/>
    </location>
</feature>
<accession>A0A9P3PHN9</accession>
<keyword evidence="4 6" id="KW-1133">Transmembrane helix</keyword>
<evidence type="ECO:0000256" key="2">
    <source>
        <dbReference type="ARBA" id="ARBA00022448"/>
    </source>
</evidence>
<feature type="transmembrane region" description="Helical" evidence="6">
    <location>
        <begin position="77"/>
        <end position="99"/>
    </location>
</feature>
<dbReference type="OrthoDB" id="3437016at2759"/>
<dbReference type="EMBL" id="BRPK01000002">
    <property type="protein sequence ID" value="GLB35643.1"/>
    <property type="molecule type" value="Genomic_DNA"/>
</dbReference>
<keyword evidence="9" id="KW-1185">Reference proteome</keyword>
<dbReference type="Proteomes" id="UP001063166">
    <property type="component" value="Unassembled WGS sequence"/>
</dbReference>
<dbReference type="GO" id="GO:0000329">
    <property type="term" value="C:fungal-type vacuole membrane"/>
    <property type="evidence" value="ECO:0007669"/>
    <property type="project" value="TreeGrafter"/>
</dbReference>
<evidence type="ECO:0000256" key="6">
    <source>
        <dbReference type="SAM" id="Phobius"/>
    </source>
</evidence>
<evidence type="ECO:0000259" key="7">
    <source>
        <dbReference type="PROSITE" id="PS50850"/>
    </source>
</evidence>